<dbReference type="Proteomes" id="UP000559626">
    <property type="component" value="Unassembled WGS sequence"/>
</dbReference>
<dbReference type="Gene3D" id="3.20.20.80">
    <property type="entry name" value="Glycosidases"/>
    <property type="match status" value="1"/>
</dbReference>
<dbReference type="GO" id="GO:0016787">
    <property type="term" value="F:hydrolase activity"/>
    <property type="evidence" value="ECO:0007669"/>
    <property type="project" value="UniProtKB-KW"/>
</dbReference>
<dbReference type="CDD" id="cd11579">
    <property type="entry name" value="Glyco_tran_WbsX"/>
    <property type="match status" value="1"/>
</dbReference>
<dbReference type="AlphaFoldDB" id="A0A7Y0AIM0"/>
<comment type="caution">
    <text evidence="1">The sequence shown here is derived from an EMBL/GenBank/DDBJ whole genome shotgun (WGS) entry which is preliminary data.</text>
</comment>
<evidence type="ECO:0000313" key="2">
    <source>
        <dbReference type="Proteomes" id="UP000559626"/>
    </source>
</evidence>
<gene>
    <name evidence="1" type="ORF">HHL22_22910</name>
</gene>
<name>A0A7Y0AIM0_9BACT</name>
<evidence type="ECO:0000313" key="1">
    <source>
        <dbReference type="EMBL" id="NML68059.1"/>
    </source>
</evidence>
<dbReference type="RefSeq" id="WP_169533764.1">
    <property type="nucleotide sequence ID" value="NZ_JABBGH010000005.1"/>
</dbReference>
<sequence length="368" mass="42967">MYNSELNSKLRALAIYLPQFHPVKENDEWWGMGFTEWTNVAKSTARFPGHYQPQLPTDLGFYDLRVAEVRQLQADLAKQYGIHGFCYYHYWFTGRRILEQPFNAVLQSGKPDFPFCLCWANENWTRRWDGQDQEVLLKQDYSEEDDRAHIRSLIPAFTDDRYIRVDGKPVFIVYRTNLLPDPKHTAKIWREEVQQAGISGLYLIQVNSLGAHHNPNDIGFDAALDFQPDWGNMPAKQLGGIKEKFMRRLGNKPHYDKDNIYDYDAMVDKMIARKGVGYKMFPGVTPSWDNSARRKQGATIVDAATPDKYEEWLRNIVNTFKPYSKEENFIFINAWNEWAEGNHLEPCIRWGRKYLEATARALSAINNH</sequence>
<organism evidence="1 2">
    <name type="scientific">Hymenobacter polaris</name>
    <dbReference type="NCBI Taxonomy" id="2682546"/>
    <lineage>
        <taxon>Bacteria</taxon>
        <taxon>Pseudomonadati</taxon>
        <taxon>Bacteroidota</taxon>
        <taxon>Cytophagia</taxon>
        <taxon>Cytophagales</taxon>
        <taxon>Hymenobacteraceae</taxon>
        <taxon>Hymenobacter</taxon>
    </lineage>
</organism>
<accession>A0A7Y0AIM0</accession>
<dbReference type="InterPro" id="IPR032719">
    <property type="entry name" value="WbsX"/>
</dbReference>
<keyword evidence="2" id="KW-1185">Reference proteome</keyword>
<keyword evidence="1" id="KW-0378">Hydrolase</keyword>
<dbReference type="PANTHER" id="PTHR41244">
    <property type="entry name" value="RHAMNAN SYNTHESIS F"/>
    <property type="match status" value="1"/>
</dbReference>
<proteinExistence type="predicted"/>
<dbReference type="EMBL" id="JABBGH010000005">
    <property type="protein sequence ID" value="NML68059.1"/>
    <property type="molecule type" value="Genomic_DNA"/>
</dbReference>
<reference evidence="1 2" key="1">
    <citation type="submission" date="2020-04" db="EMBL/GenBank/DDBJ databases">
        <title>Hymenobacter polaris sp. nov., isolated from Arctic soil.</title>
        <authorList>
            <person name="Dahal R.H."/>
        </authorList>
    </citation>
    <scope>NUCLEOTIDE SEQUENCE [LARGE SCALE GENOMIC DNA]</scope>
    <source>
        <strain evidence="1 2">RP-2-7</strain>
    </source>
</reference>
<dbReference type="PANTHER" id="PTHR41244:SF1">
    <property type="entry name" value="GLYCOSYLTRANSFERASE"/>
    <property type="match status" value="1"/>
</dbReference>
<protein>
    <submittedName>
        <fullName evidence="1">Glycosyl hydrolase</fullName>
    </submittedName>
</protein>
<dbReference type="Pfam" id="PF14307">
    <property type="entry name" value="Glyco_tran_WbsX"/>
    <property type="match status" value="1"/>
</dbReference>